<proteinExistence type="predicted"/>
<sequence length="308" mass="34114">MTDTDNQILNGCDFTHTNYSYSEPKINKSGGKSVNIQNTAAKSALVITTPLMLTWGVNEFVDDATGRKSYDMSLQFPKDEYKTDETSAFLANLIAFEQNIKTHVKDECKKLLNKSKVTDDVVDALFHPMLRYPKDQQTGEFDMTRPPTLRVKLTYWDQAFDCEIYDMQSHRLFPNENGLMPLDLISKASNAATVIRCGGLWFANGKFGVTWRLVQAVVKPRATLKGKCHIQLSSGEKSRLEQQKDDDDDDVDDEAELAEDSDDDSGGSAAAAVAPIAPPTIVAPVAVKPVAKKKVVRRVKKVTTSSAE</sequence>
<feature type="region of interest" description="Disordered" evidence="1">
    <location>
        <begin position="235"/>
        <end position="272"/>
    </location>
</feature>
<dbReference type="AlphaFoldDB" id="A0A6C0BWM8"/>
<dbReference type="InterPro" id="IPR024416">
    <property type="entry name" value="DUF2738"/>
</dbReference>
<dbReference type="EMBL" id="MN739278">
    <property type="protein sequence ID" value="QHS96727.1"/>
    <property type="molecule type" value="Genomic_DNA"/>
</dbReference>
<dbReference type="Pfam" id="PF10927">
    <property type="entry name" value="DUF2738"/>
    <property type="match status" value="1"/>
</dbReference>
<feature type="compositionally biased region" description="Acidic residues" evidence="1">
    <location>
        <begin position="244"/>
        <end position="265"/>
    </location>
</feature>
<accession>A0A6C0BWM8</accession>
<protein>
    <submittedName>
        <fullName evidence="2">Uncharacterized protein</fullName>
    </submittedName>
</protein>
<evidence type="ECO:0000313" key="2">
    <source>
        <dbReference type="EMBL" id="QHS96727.1"/>
    </source>
</evidence>
<evidence type="ECO:0000256" key="1">
    <source>
        <dbReference type="SAM" id="MobiDB-lite"/>
    </source>
</evidence>
<organism evidence="2">
    <name type="scientific">viral metagenome</name>
    <dbReference type="NCBI Taxonomy" id="1070528"/>
    <lineage>
        <taxon>unclassified sequences</taxon>
        <taxon>metagenomes</taxon>
        <taxon>organismal metagenomes</taxon>
    </lineage>
</organism>
<name>A0A6C0BWM8_9ZZZZ</name>
<reference evidence="2" key="1">
    <citation type="journal article" date="2020" name="Nature">
        <title>Giant virus diversity and host interactions through global metagenomics.</title>
        <authorList>
            <person name="Schulz F."/>
            <person name="Roux S."/>
            <person name="Paez-Espino D."/>
            <person name="Jungbluth S."/>
            <person name="Walsh D.A."/>
            <person name="Denef V.J."/>
            <person name="McMahon K.D."/>
            <person name="Konstantinidis K.T."/>
            <person name="Eloe-Fadrosh E.A."/>
            <person name="Kyrpides N.C."/>
            <person name="Woyke T."/>
        </authorList>
    </citation>
    <scope>NUCLEOTIDE SEQUENCE</scope>
    <source>
        <strain evidence="2">GVMAG-M-3300020166-5</strain>
    </source>
</reference>